<dbReference type="SUPFAM" id="SSF53335">
    <property type="entry name" value="S-adenosyl-L-methionine-dependent methyltransferases"/>
    <property type="match status" value="1"/>
</dbReference>
<evidence type="ECO:0000313" key="2">
    <source>
        <dbReference type="EMBL" id="MDW5593670.1"/>
    </source>
</evidence>
<dbReference type="CDD" id="cd02440">
    <property type="entry name" value="AdoMet_MTases"/>
    <property type="match status" value="1"/>
</dbReference>
<dbReference type="Proteomes" id="UP001284601">
    <property type="component" value="Unassembled WGS sequence"/>
</dbReference>
<dbReference type="GO" id="GO:0008168">
    <property type="term" value="F:methyltransferase activity"/>
    <property type="evidence" value="ECO:0007669"/>
    <property type="project" value="UniProtKB-KW"/>
</dbReference>
<keyword evidence="2" id="KW-0489">Methyltransferase</keyword>
<evidence type="ECO:0000259" key="1">
    <source>
        <dbReference type="Pfam" id="PF08241"/>
    </source>
</evidence>
<evidence type="ECO:0000313" key="3">
    <source>
        <dbReference type="Proteomes" id="UP001284601"/>
    </source>
</evidence>
<feature type="domain" description="Methyltransferase type 11" evidence="1">
    <location>
        <begin position="75"/>
        <end position="121"/>
    </location>
</feature>
<gene>
    <name evidence="2" type="ORF">R7226_04940</name>
</gene>
<sequence>MRALLRRIQGIEPKLEVGDLFPPLESELVGYEHLFAGKVLNAGAGHRDISHVIPGTLTNQDIETGLHNENIHVFSPLHEIPFDDGHFDAIICNAVLEHVENPHEVVAEFHRVLRPGGVLYLCVPFMQPEHLDPTDFQRYTSDGLATLARVHGFEVREVTGVHSVYSTLGWIFIEWLRPFPGWKGRLLRWLTYPVIKRKALTSTNHVHSLASSYRMVAVRQK</sequence>
<name>A0ABU4HK94_9ACTN</name>
<comment type="caution">
    <text evidence="2">The sequence shown here is derived from an EMBL/GenBank/DDBJ whole genome shotgun (WGS) entry which is preliminary data.</text>
</comment>
<dbReference type="Pfam" id="PF08241">
    <property type="entry name" value="Methyltransf_11"/>
    <property type="match status" value="1"/>
</dbReference>
<reference evidence="3" key="1">
    <citation type="submission" date="2023-07" db="EMBL/GenBank/DDBJ databases">
        <title>Conexibacter stalactiti sp. nov., isolated from stalactites in a lava cave and emended description of the genus Conexibacter.</title>
        <authorList>
            <person name="Lee S.D."/>
        </authorList>
    </citation>
    <scope>NUCLEOTIDE SEQUENCE [LARGE SCALE GENOMIC DNA]</scope>
    <source>
        <strain evidence="3">KCTC 39840</strain>
    </source>
</reference>
<reference evidence="2 3" key="2">
    <citation type="submission" date="2023-10" db="EMBL/GenBank/DDBJ databases">
        <authorList>
            <person name="Han X.F."/>
        </authorList>
    </citation>
    <scope>NUCLEOTIDE SEQUENCE [LARGE SCALE GENOMIC DNA]</scope>
    <source>
        <strain evidence="2 3">KCTC 39840</strain>
    </source>
</reference>
<dbReference type="InterPro" id="IPR029063">
    <property type="entry name" value="SAM-dependent_MTases_sf"/>
</dbReference>
<protein>
    <submittedName>
        <fullName evidence="2">Methyltransferase domain-containing protein</fullName>
    </submittedName>
</protein>
<accession>A0ABU4HK94</accession>
<organism evidence="2 3">
    <name type="scientific">Conexibacter stalactiti</name>
    <dbReference type="NCBI Taxonomy" id="1940611"/>
    <lineage>
        <taxon>Bacteria</taxon>
        <taxon>Bacillati</taxon>
        <taxon>Actinomycetota</taxon>
        <taxon>Thermoleophilia</taxon>
        <taxon>Solirubrobacterales</taxon>
        <taxon>Conexibacteraceae</taxon>
        <taxon>Conexibacter</taxon>
    </lineage>
</organism>
<keyword evidence="2" id="KW-0808">Transferase</keyword>
<dbReference type="EMBL" id="JAWSTH010000007">
    <property type="protein sequence ID" value="MDW5593670.1"/>
    <property type="molecule type" value="Genomic_DNA"/>
</dbReference>
<dbReference type="InterPro" id="IPR013216">
    <property type="entry name" value="Methyltransf_11"/>
</dbReference>
<dbReference type="Gene3D" id="3.40.50.150">
    <property type="entry name" value="Vaccinia Virus protein VP39"/>
    <property type="match status" value="1"/>
</dbReference>
<dbReference type="RefSeq" id="WP_318595929.1">
    <property type="nucleotide sequence ID" value="NZ_JAWSTH010000007.1"/>
</dbReference>
<keyword evidence="3" id="KW-1185">Reference proteome</keyword>
<dbReference type="GO" id="GO:0032259">
    <property type="term" value="P:methylation"/>
    <property type="evidence" value="ECO:0007669"/>
    <property type="project" value="UniProtKB-KW"/>
</dbReference>
<proteinExistence type="predicted"/>